<dbReference type="Gene3D" id="2.50.20.20">
    <property type="match status" value="1"/>
</dbReference>
<reference evidence="2" key="1">
    <citation type="submission" date="2021-04" db="EMBL/GenBank/DDBJ databases">
        <title>Sequencing of actinobacteria type strains.</title>
        <authorList>
            <person name="Nguyen G.-S."/>
            <person name="Wentzel A."/>
        </authorList>
    </citation>
    <scope>NUCLEOTIDE SEQUENCE</scope>
    <source>
        <strain evidence="2">DSM 42095</strain>
    </source>
</reference>
<organism evidence="2 3">
    <name type="scientific">Streptomyces daliensis</name>
    <dbReference type="NCBI Taxonomy" id="299421"/>
    <lineage>
        <taxon>Bacteria</taxon>
        <taxon>Bacillati</taxon>
        <taxon>Actinomycetota</taxon>
        <taxon>Actinomycetes</taxon>
        <taxon>Kitasatosporales</taxon>
        <taxon>Streptomycetaceae</taxon>
        <taxon>Streptomyces</taxon>
    </lineage>
</organism>
<evidence type="ECO:0000313" key="3">
    <source>
        <dbReference type="Proteomes" id="UP000675554"/>
    </source>
</evidence>
<evidence type="ECO:0000313" key="2">
    <source>
        <dbReference type="EMBL" id="MBR7675268.1"/>
    </source>
</evidence>
<dbReference type="SUPFAM" id="SSF89392">
    <property type="entry name" value="Prokaryotic lipoproteins and lipoprotein localization factors"/>
    <property type="match status" value="1"/>
</dbReference>
<dbReference type="AlphaFoldDB" id="A0A8T4IUB2"/>
<feature type="compositionally biased region" description="Basic and acidic residues" evidence="1">
    <location>
        <begin position="248"/>
        <end position="259"/>
    </location>
</feature>
<protein>
    <recommendedName>
        <fullName evidence="4">Lipoprotein</fullName>
    </recommendedName>
</protein>
<accession>A0A8T4IUB2</accession>
<proteinExistence type="predicted"/>
<gene>
    <name evidence="2" type="ORF">KDA82_20035</name>
</gene>
<comment type="caution">
    <text evidence="2">The sequence shown here is derived from an EMBL/GenBank/DDBJ whole genome shotgun (WGS) entry which is preliminary data.</text>
</comment>
<dbReference type="Proteomes" id="UP000675554">
    <property type="component" value="Unassembled WGS sequence"/>
</dbReference>
<dbReference type="InterPro" id="IPR029046">
    <property type="entry name" value="LolA/LolB/LppX"/>
</dbReference>
<feature type="region of interest" description="Disordered" evidence="1">
    <location>
        <begin position="248"/>
        <end position="269"/>
    </location>
</feature>
<dbReference type="PROSITE" id="PS51257">
    <property type="entry name" value="PROKAR_LIPOPROTEIN"/>
    <property type="match status" value="1"/>
</dbReference>
<sequence>MAVRRRGRRRAGVSAVAVGTAGAVGVVLVTATGCSGRGAAAAEEKVPRDPLRAVREAPDVLARSGTSSTVTAMEMTSGGTRVTIDGTGAFDYAKRAGRLKILLPEGASGAAVGQRRPITELITPDAVYMKNRGAGVPSDKWVRVETASLSDGNLVTSGATDPVSAAELLRGARQVSYEGERTLDGETVSHYEGTLDLRAAAKAASPHSRRQLEAAAKGFSTKAVPFEADIDERGRLRKVRHEFTVVNGEHDRHDAHDEHDEGGEGASGVAVSSTVRLRDFGTPVRIGMPESRDIYAGTIASP</sequence>
<evidence type="ECO:0008006" key="4">
    <source>
        <dbReference type="Google" id="ProtNLM"/>
    </source>
</evidence>
<name>A0A8T4IUB2_9ACTN</name>
<keyword evidence="3" id="KW-1185">Reference proteome</keyword>
<dbReference type="EMBL" id="JAGSMN010000456">
    <property type="protein sequence ID" value="MBR7675268.1"/>
    <property type="molecule type" value="Genomic_DNA"/>
</dbReference>
<evidence type="ECO:0000256" key="1">
    <source>
        <dbReference type="SAM" id="MobiDB-lite"/>
    </source>
</evidence>